<dbReference type="InterPro" id="IPR027359">
    <property type="entry name" value="Volt_channel_dom_sf"/>
</dbReference>
<keyword evidence="4 5" id="KW-0472">Membrane</keyword>
<dbReference type="Gene3D" id="1.20.120.350">
    <property type="entry name" value="Voltage-gated potassium channels. Chain C"/>
    <property type="match status" value="1"/>
</dbReference>
<feature type="domain" description="Guanylate cyclase" evidence="6">
    <location>
        <begin position="653"/>
        <end position="691"/>
    </location>
</feature>
<reference evidence="8" key="1">
    <citation type="journal article" date="2023" name="Commun. Biol.">
        <title>Genome analysis of Parmales, the sister group of diatoms, reveals the evolutionary specialization of diatoms from phago-mixotrophs to photoautotrophs.</title>
        <authorList>
            <person name="Ban H."/>
            <person name="Sato S."/>
            <person name="Yoshikawa S."/>
            <person name="Yamada K."/>
            <person name="Nakamura Y."/>
            <person name="Ichinomiya M."/>
            <person name="Sato N."/>
            <person name="Blanc-Mathieu R."/>
            <person name="Endo H."/>
            <person name="Kuwata A."/>
            <person name="Ogata H."/>
        </authorList>
    </citation>
    <scope>NUCLEOTIDE SEQUENCE [LARGE SCALE GENOMIC DNA]</scope>
</reference>
<dbReference type="OrthoDB" id="60033at2759"/>
<dbReference type="Pfam" id="PF00211">
    <property type="entry name" value="Guanylate_cyc"/>
    <property type="match status" value="1"/>
</dbReference>
<feature type="transmembrane region" description="Helical" evidence="5">
    <location>
        <begin position="90"/>
        <end position="108"/>
    </location>
</feature>
<comment type="caution">
    <text evidence="7">The sequence shown here is derived from an EMBL/GenBank/DDBJ whole genome shotgun (WGS) entry which is preliminary data.</text>
</comment>
<dbReference type="AlphaFoldDB" id="A0A9W7GMN5"/>
<feature type="transmembrane region" description="Helical" evidence="5">
    <location>
        <begin position="394"/>
        <end position="413"/>
    </location>
</feature>
<dbReference type="GO" id="GO:0035556">
    <property type="term" value="P:intracellular signal transduction"/>
    <property type="evidence" value="ECO:0007669"/>
    <property type="project" value="InterPro"/>
</dbReference>
<keyword evidence="3 5" id="KW-1133">Transmembrane helix</keyword>
<dbReference type="Proteomes" id="UP001165065">
    <property type="component" value="Unassembled WGS sequence"/>
</dbReference>
<dbReference type="Pfam" id="PF00520">
    <property type="entry name" value="Ion_trans"/>
    <property type="match status" value="1"/>
</dbReference>
<accession>A0A9W7GMN5</accession>
<dbReference type="PROSITE" id="PS50125">
    <property type="entry name" value="GUANYLATE_CYCLASE_2"/>
    <property type="match status" value="1"/>
</dbReference>
<evidence type="ECO:0000256" key="1">
    <source>
        <dbReference type="ARBA" id="ARBA00004141"/>
    </source>
</evidence>
<sequence>MSELSGGPTDGGAKNSSLQQVLADYQSKRGGHLCPTLDEAKEETRWFLDHWSIKISVDDIMMVVTLFVLFGTDFRLGFTDAPVDNTFEVLNSIAFFLFLIELLLNSWAKTEFFHSSDDKVGKKVFRPQGYFGSFFFYLDLIALWSIIFEVPWLEKGSGMTFGDGSGNSTAHFRATRVVRMIRLVRLVKLYKVTSQRRREKKMLEDLRHLVDQGRMSADEIDNFFHKMQHQKQSKVGTDLVDMITRKVIVCVLSMLLLVPLLTLDEQPLHFEHSAQLFSDAINNATSCESQKVEVDSFINTTFRVGLTTSSPYYLLDLKITDETADSNACGINAYTANKLTSSIPLYDYDLSERTWFLEGIKRKAFLDVQSVGDGTISTEAVFSTKLATQEGAQLQILLTLFVIVVLISMAVAFESDAQQLVLSPIEQMMEMISMVADDPLEEFEFADMGGTGEYELKVVALAIQKITSLLRIGFGVAGAEIISKNMSVEHGQGQGLDPMIPGKRMYAIFGFCDIHEFDMCTEVLEDEIMTFVNSVARIVHEQVTRWGGTCNKNLGNAFLMIWRIGDEDELGDSSARKKLLAMNSKGGSGDGDAAPAQIGNPEVDLRRVPGLDVLSDKALFGFLKVVVEINRDRAVLAYRSDKRLKQGDHDFKLRMGFGLHAGWAIEGAVGSLQKVDATYLSPHVNMAARMEAASRQFGVAVLMTEKFHELMSNDAQAVCRRLDVVTVKGSAVPMPIYTYDTLQNQVFAELQVPKNTDLSLAHVLKKQADNYTTLEWVKDQDLIQLRKLATKEFNEKFKSGIDAYLASNWAKARSLLEECDAMMMHSDKGGDGPSQTILNYMRNRQWICPKDWGGYRPLTSK</sequence>
<evidence type="ECO:0000256" key="2">
    <source>
        <dbReference type="ARBA" id="ARBA00022692"/>
    </source>
</evidence>
<evidence type="ECO:0000259" key="6">
    <source>
        <dbReference type="PROSITE" id="PS50125"/>
    </source>
</evidence>
<keyword evidence="8" id="KW-1185">Reference proteome</keyword>
<dbReference type="CDD" id="cd07302">
    <property type="entry name" value="CHD"/>
    <property type="match status" value="1"/>
</dbReference>
<dbReference type="InterPro" id="IPR001054">
    <property type="entry name" value="A/G_cyclase"/>
</dbReference>
<dbReference type="PANTHER" id="PTHR43336">
    <property type="entry name" value="OXYGEN SENSOR HISTIDINE KINASE RESPONSE REGULATOR DEVS/DOSS"/>
    <property type="match status" value="1"/>
</dbReference>
<proteinExistence type="predicted"/>
<organism evidence="7 8">
    <name type="scientific">Triparma columacea</name>
    <dbReference type="NCBI Taxonomy" id="722753"/>
    <lineage>
        <taxon>Eukaryota</taxon>
        <taxon>Sar</taxon>
        <taxon>Stramenopiles</taxon>
        <taxon>Ochrophyta</taxon>
        <taxon>Bolidophyceae</taxon>
        <taxon>Parmales</taxon>
        <taxon>Triparmaceae</taxon>
        <taxon>Triparma</taxon>
    </lineage>
</organism>
<evidence type="ECO:0000313" key="8">
    <source>
        <dbReference type="Proteomes" id="UP001165065"/>
    </source>
</evidence>
<dbReference type="GO" id="GO:0009190">
    <property type="term" value="P:cyclic nucleotide biosynthetic process"/>
    <property type="evidence" value="ECO:0007669"/>
    <property type="project" value="InterPro"/>
</dbReference>
<evidence type="ECO:0000256" key="5">
    <source>
        <dbReference type="SAM" id="Phobius"/>
    </source>
</evidence>
<dbReference type="InterPro" id="IPR005821">
    <property type="entry name" value="Ion_trans_dom"/>
</dbReference>
<gene>
    <name evidence="7" type="ORF">TrCOL_g1656</name>
</gene>
<dbReference type="GO" id="GO:0005216">
    <property type="term" value="F:monoatomic ion channel activity"/>
    <property type="evidence" value="ECO:0007669"/>
    <property type="project" value="InterPro"/>
</dbReference>
<dbReference type="EMBL" id="BRYA01000310">
    <property type="protein sequence ID" value="GMI46710.1"/>
    <property type="molecule type" value="Genomic_DNA"/>
</dbReference>
<evidence type="ECO:0000256" key="3">
    <source>
        <dbReference type="ARBA" id="ARBA00022989"/>
    </source>
</evidence>
<dbReference type="Gene3D" id="3.30.70.1230">
    <property type="entry name" value="Nucleotide cyclase"/>
    <property type="match status" value="1"/>
</dbReference>
<evidence type="ECO:0000313" key="7">
    <source>
        <dbReference type="EMBL" id="GMI46710.1"/>
    </source>
</evidence>
<feature type="transmembrane region" description="Helical" evidence="5">
    <location>
        <begin position="60"/>
        <end position="78"/>
    </location>
</feature>
<dbReference type="SUPFAM" id="SSF55073">
    <property type="entry name" value="Nucleotide cyclase"/>
    <property type="match status" value="1"/>
</dbReference>
<dbReference type="GO" id="GO:0016020">
    <property type="term" value="C:membrane"/>
    <property type="evidence" value="ECO:0007669"/>
    <property type="project" value="UniProtKB-SubCell"/>
</dbReference>
<keyword evidence="2 5" id="KW-0812">Transmembrane</keyword>
<protein>
    <recommendedName>
        <fullName evidence="6">Guanylate cyclase domain-containing protein</fullName>
    </recommendedName>
</protein>
<dbReference type="InterPro" id="IPR029787">
    <property type="entry name" value="Nucleotide_cyclase"/>
</dbReference>
<comment type="subcellular location">
    <subcellularLocation>
        <location evidence="1">Membrane</location>
        <topology evidence="1">Multi-pass membrane protein</topology>
    </subcellularLocation>
</comment>
<feature type="transmembrane region" description="Helical" evidence="5">
    <location>
        <begin position="129"/>
        <end position="147"/>
    </location>
</feature>
<dbReference type="PANTHER" id="PTHR43336:SF3">
    <property type="entry name" value="GUANYLATE CYCLASE DOMAIN-CONTAINING PROTEIN"/>
    <property type="match status" value="1"/>
</dbReference>
<name>A0A9W7GMN5_9STRA</name>
<dbReference type="SUPFAM" id="SSF81324">
    <property type="entry name" value="Voltage-gated potassium channels"/>
    <property type="match status" value="1"/>
</dbReference>
<evidence type="ECO:0000256" key="4">
    <source>
        <dbReference type="ARBA" id="ARBA00023136"/>
    </source>
</evidence>